<keyword evidence="2" id="KW-1185">Reference proteome</keyword>
<gene>
    <name evidence="1" type="ORF">Pyn_26544</name>
</gene>
<accession>A0A314UJ72</accession>
<organism evidence="1 2">
    <name type="scientific">Prunus yedoensis var. nudiflora</name>
    <dbReference type="NCBI Taxonomy" id="2094558"/>
    <lineage>
        <taxon>Eukaryota</taxon>
        <taxon>Viridiplantae</taxon>
        <taxon>Streptophyta</taxon>
        <taxon>Embryophyta</taxon>
        <taxon>Tracheophyta</taxon>
        <taxon>Spermatophyta</taxon>
        <taxon>Magnoliopsida</taxon>
        <taxon>eudicotyledons</taxon>
        <taxon>Gunneridae</taxon>
        <taxon>Pentapetalae</taxon>
        <taxon>rosids</taxon>
        <taxon>fabids</taxon>
        <taxon>Rosales</taxon>
        <taxon>Rosaceae</taxon>
        <taxon>Amygdaloideae</taxon>
        <taxon>Amygdaleae</taxon>
        <taxon>Prunus</taxon>
    </lineage>
</organism>
<reference evidence="1 2" key="1">
    <citation type="submission" date="2018-02" db="EMBL/GenBank/DDBJ databases">
        <title>Draft genome of wild Prunus yedoensis var. nudiflora.</title>
        <authorList>
            <person name="Baek S."/>
            <person name="Kim J.-H."/>
            <person name="Choi K."/>
            <person name="Kim G.-B."/>
            <person name="Cho A."/>
            <person name="Jang H."/>
            <person name="Shin C.-H."/>
            <person name="Yu H.-J."/>
            <person name="Mun J.-H."/>
        </authorList>
    </citation>
    <scope>NUCLEOTIDE SEQUENCE [LARGE SCALE GENOMIC DNA]</scope>
    <source>
        <strain evidence="2">cv. Jeju island</strain>
        <tissue evidence="1">Leaf</tissue>
    </source>
</reference>
<proteinExistence type="predicted"/>
<sequence length="67" mass="7864">MNQKQLLDMGFQGQAYTWKGRRAEGVLIQERLDRGLINSTWQEEDRKRYLALSNLKLTGLLIQNVEK</sequence>
<dbReference type="EMBL" id="PJQY01003462">
    <property type="protein sequence ID" value="PQM37351.1"/>
    <property type="molecule type" value="Genomic_DNA"/>
</dbReference>
<evidence type="ECO:0000313" key="1">
    <source>
        <dbReference type="EMBL" id="PQM37351.1"/>
    </source>
</evidence>
<dbReference type="AlphaFoldDB" id="A0A314UJ72"/>
<evidence type="ECO:0000313" key="2">
    <source>
        <dbReference type="Proteomes" id="UP000250321"/>
    </source>
</evidence>
<dbReference type="OrthoDB" id="1113909at2759"/>
<comment type="caution">
    <text evidence="1">The sequence shown here is derived from an EMBL/GenBank/DDBJ whole genome shotgun (WGS) entry which is preliminary data.</text>
</comment>
<dbReference type="Proteomes" id="UP000250321">
    <property type="component" value="Unassembled WGS sequence"/>
</dbReference>
<name>A0A314UJ72_PRUYE</name>
<protein>
    <submittedName>
        <fullName evidence="1">Uncharacterized protein</fullName>
    </submittedName>
</protein>